<dbReference type="EMBL" id="MTCZ01000070">
    <property type="protein sequence ID" value="OWP83885.1"/>
    <property type="molecule type" value="Genomic_DNA"/>
</dbReference>
<protein>
    <recommendedName>
        <fullName evidence="3">DUF2586 family protein</fullName>
    </recommendedName>
</protein>
<dbReference type="Proteomes" id="UP000197768">
    <property type="component" value="Unassembled WGS sequence"/>
</dbReference>
<gene>
    <name evidence="1" type="ORF">BWK59_08185</name>
</gene>
<reference evidence="1 2" key="1">
    <citation type="journal article" date="2017" name="Infect. Genet. Evol.">
        <title>Comparative genome analysis of fish pathogen Flavobacterium columnare reveals extensive sequence diversity within the species.</title>
        <authorList>
            <person name="Kayansamruaj P."/>
            <person name="Dong H.T."/>
            <person name="Hirono I."/>
            <person name="Kondo H."/>
            <person name="Senapin S."/>
            <person name="Rodkhum C."/>
        </authorList>
    </citation>
    <scope>NUCLEOTIDE SEQUENCE [LARGE SCALE GENOMIC DNA]</scope>
    <source>
        <strain evidence="1 2">1215</strain>
    </source>
</reference>
<organism evidence="1 2">
    <name type="scientific">Flavobacterium davisii</name>
    <dbReference type="NCBI Taxonomy" id="2906077"/>
    <lineage>
        <taxon>Bacteria</taxon>
        <taxon>Pseudomonadati</taxon>
        <taxon>Bacteroidota</taxon>
        <taxon>Flavobacteriia</taxon>
        <taxon>Flavobacteriales</taxon>
        <taxon>Flavobacteriaceae</taxon>
        <taxon>Flavobacterium</taxon>
    </lineage>
</organism>
<comment type="caution">
    <text evidence="1">The sequence shown here is derived from an EMBL/GenBank/DDBJ whole genome shotgun (WGS) entry which is preliminary data.</text>
</comment>
<evidence type="ECO:0000313" key="1">
    <source>
        <dbReference type="EMBL" id="OWP83885.1"/>
    </source>
</evidence>
<proteinExistence type="predicted"/>
<evidence type="ECO:0000313" key="2">
    <source>
        <dbReference type="Proteomes" id="UP000197768"/>
    </source>
</evidence>
<accession>A0A246GI30</accession>
<dbReference type="InterPro" id="IPR019694">
    <property type="entry name" value="Phage_HP1_Orf23"/>
</dbReference>
<dbReference type="Pfam" id="PF10758">
    <property type="entry name" value="DUF2586"/>
    <property type="match status" value="1"/>
</dbReference>
<dbReference type="AlphaFoldDB" id="A0A246GI30"/>
<name>A0A246GI30_9FLAO</name>
<evidence type="ECO:0008006" key="3">
    <source>
        <dbReference type="Google" id="ProtNLM"/>
    </source>
</evidence>
<sequence length="412" mass="45089">MADLKGFNLQKGKQGASILDNSEGVTALVVSSPVPQGMEHQKPFVIYNRNDAKAKGITSEFDTANNVNVYRHIDEYYRLAKEGNPLYIMLVEQNKTITEMTELAKKLLVFAGGYASLLGIAVNLPANDVPVMLNGLPKNVIDGISKAQALYNWSYENNMPCQIFLEGYNYSGTASAVANLRDLTNLEADKVTVFIGQDYQYAKSKTGLAKKYADIGTVLGVASKALVHQNIGNNELFNITDATKDAWLEPALSSNVLNIDCFSDLQTLENKGFVFGINYTGLAGVRINNDHVCAPIKMDADKVINEHTVAYGRTMNKAVRKLRTAYLPKIKTDWFVDKATGTLSPATIVALEDIGNKVFAQMIKEGNISYGKTIVDKKSDLLVQKTLLVSFVIVPKGTIGEIQGTINLKTQT</sequence>
<dbReference type="RefSeq" id="WP_088392831.1">
    <property type="nucleotide sequence ID" value="NZ_MTCZ01000070.1"/>
</dbReference>